<proteinExistence type="predicted"/>
<reference evidence="1" key="2">
    <citation type="submission" date="2024-07" db="EMBL/GenBank/DDBJ databases">
        <title>Streptomyces haneummycinica sp. nov., a new antibiotic-producing actinobacterium isolated from marine sediment.</title>
        <authorList>
            <person name="Uemura M."/>
            <person name="Hamada M."/>
            <person name="Hirano S."/>
            <person name="Kobayashi K."/>
            <person name="Ohshiro T."/>
            <person name="Kobayashi T."/>
            <person name="Terahara T."/>
        </authorList>
    </citation>
    <scope>NUCLEOTIDE SEQUENCE</scope>
    <source>
        <strain evidence="1">KM77-8</strain>
    </source>
</reference>
<evidence type="ECO:0008006" key="2">
    <source>
        <dbReference type="Google" id="ProtNLM"/>
    </source>
</evidence>
<name>A0AAT9HLV8_9ACTN</name>
<dbReference type="InterPro" id="IPR029058">
    <property type="entry name" value="AB_hydrolase_fold"/>
</dbReference>
<protein>
    <recommendedName>
        <fullName evidence="2">Alpha/beta hydrolase</fullName>
    </recommendedName>
</protein>
<dbReference type="SUPFAM" id="SSF53474">
    <property type="entry name" value="alpha/beta-Hydrolases"/>
    <property type="match status" value="1"/>
</dbReference>
<organism evidence="1">
    <name type="scientific">Streptomyces haneummycinicus</name>
    <dbReference type="NCBI Taxonomy" id="3074435"/>
    <lineage>
        <taxon>Bacteria</taxon>
        <taxon>Bacillati</taxon>
        <taxon>Actinomycetota</taxon>
        <taxon>Actinomycetes</taxon>
        <taxon>Kitasatosporales</taxon>
        <taxon>Streptomycetaceae</taxon>
        <taxon>Streptomyces</taxon>
    </lineage>
</organism>
<sequence length="59" mass="6222">MLVVTGELDLFPTPATGQRLAALFPHGQSYVQPGAGHYMWLDDPEALGAALGGFLARPV</sequence>
<dbReference type="AlphaFoldDB" id="A0AAT9HLV8"/>
<accession>A0AAT9HLV8</accession>
<dbReference type="EMBL" id="AP035768">
    <property type="protein sequence ID" value="BFO18422.1"/>
    <property type="molecule type" value="Genomic_DNA"/>
</dbReference>
<gene>
    <name evidence="1" type="ORF">SHKM778_48100</name>
</gene>
<evidence type="ECO:0000313" key="1">
    <source>
        <dbReference type="EMBL" id="BFO18422.1"/>
    </source>
</evidence>
<dbReference type="Gene3D" id="3.40.50.1820">
    <property type="entry name" value="alpha/beta hydrolase"/>
    <property type="match status" value="1"/>
</dbReference>
<reference evidence="1" key="1">
    <citation type="submission" date="2024-06" db="EMBL/GenBank/DDBJ databases">
        <authorList>
            <consortium name="consrtm"/>
            <person name="Uemura M."/>
            <person name="Terahara T."/>
        </authorList>
    </citation>
    <scope>NUCLEOTIDE SEQUENCE</scope>
    <source>
        <strain evidence="1">KM77-8</strain>
    </source>
</reference>